<dbReference type="InterPro" id="IPR004176">
    <property type="entry name" value="Clp_R_N"/>
</dbReference>
<dbReference type="GO" id="GO:0051087">
    <property type="term" value="F:protein-folding chaperone binding"/>
    <property type="evidence" value="ECO:0007669"/>
    <property type="project" value="TreeGrafter"/>
</dbReference>
<dbReference type="Gene3D" id="3.40.50.300">
    <property type="entry name" value="P-loop containing nucleotide triphosphate hydrolases"/>
    <property type="match status" value="3"/>
</dbReference>
<feature type="domain" description="Clp R" evidence="9">
    <location>
        <begin position="2"/>
        <end position="162"/>
    </location>
</feature>
<dbReference type="GO" id="GO:0043335">
    <property type="term" value="P:protein unfolding"/>
    <property type="evidence" value="ECO:0007669"/>
    <property type="project" value="TreeGrafter"/>
</dbReference>
<dbReference type="GO" id="GO:0016887">
    <property type="term" value="F:ATP hydrolysis activity"/>
    <property type="evidence" value="ECO:0007669"/>
    <property type="project" value="InterPro"/>
</dbReference>
<organism evidence="10 11">
    <name type="scientific">Trichoderma harzianum</name>
    <name type="common">Hypocrea lixii</name>
    <dbReference type="NCBI Taxonomy" id="5544"/>
    <lineage>
        <taxon>Eukaryota</taxon>
        <taxon>Fungi</taxon>
        <taxon>Dikarya</taxon>
        <taxon>Ascomycota</taxon>
        <taxon>Pezizomycotina</taxon>
        <taxon>Sordariomycetes</taxon>
        <taxon>Hypocreomycetidae</taxon>
        <taxon>Hypocreales</taxon>
        <taxon>Hypocreaceae</taxon>
        <taxon>Trichoderma</taxon>
    </lineage>
</organism>
<dbReference type="Gene3D" id="1.10.8.60">
    <property type="match status" value="1"/>
</dbReference>
<dbReference type="Pfam" id="PF10431">
    <property type="entry name" value="ClpB_D2-small"/>
    <property type="match status" value="1"/>
</dbReference>
<dbReference type="SUPFAM" id="SSF52540">
    <property type="entry name" value="P-loop containing nucleoside triphosphate hydrolases"/>
    <property type="match status" value="2"/>
</dbReference>
<dbReference type="InterPro" id="IPR028299">
    <property type="entry name" value="ClpA/B_CS2"/>
</dbReference>
<keyword evidence="2 6" id="KW-0677">Repeat</keyword>
<reference evidence="11" key="1">
    <citation type="journal article" date="2015" name="Genome Announc.">
        <title>Draft whole-genome sequence of the biocontrol agent Trichoderma harzianum T6776.</title>
        <authorList>
            <person name="Baroncelli R."/>
            <person name="Piaggeschi G."/>
            <person name="Fiorini L."/>
            <person name="Bertolini E."/>
            <person name="Zapparata A."/>
            <person name="Pe M.E."/>
            <person name="Sarrocco S."/>
            <person name="Vannacci G."/>
        </authorList>
    </citation>
    <scope>NUCLEOTIDE SEQUENCE [LARGE SCALE GENOMIC DNA]</scope>
    <source>
        <strain evidence="11">T6776</strain>
    </source>
</reference>
<dbReference type="PANTHER" id="PTHR11638:SF18">
    <property type="entry name" value="HEAT SHOCK PROTEIN 104"/>
    <property type="match status" value="1"/>
</dbReference>
<comment type="similarity">
    <text evidence="1 7">Belongs to the ClpA/ClpB family.</text>
</comment>
<dbReference type="InterPro" id="IPR003593">
    <property type="entry name" value="AAA+_ATPase"/>
</dbReference>
<dbReference type="InterPro" id="IPR041546">
    <property type="entry name" value="ClpA/ClpB_AAA_lid"/>
</dbReference>
<evidence type="ECO:0000256" key="8">
    <source>
        <dbReference type="SAM" id="Coils"/>
    </source>
</evidence>
<protein>
    <submittedName>
        <fullName evidence="10">Hsp98-like protein</fullName>
    </submittedName>
</protein>
<evidence type="ECO:0000256" key="4">
    <source>
        <dbReference type="ARBA" id="ARBA00022840"/>
    </source>
</evidence>
<dbReference type="Pfam" id="PF17871">
    <property type="entry name" value="AAA_lid_9"/>
    <property type="match status" value="1"/>
</dbReference>
<dbReference type="GO" id="GO:0005524">
    <property type="term" value="F:ATP binding"/>
    <property type="evidence" value="ECO:0007669"/>
    <property type="project" value="UniProtKB-KW"/>
</dbReference>
<dbReference type="CDD" id="cd19499">
    <property type="entry name" value="RecA-like_ClpB_Hsp104-like"/>
    <property type="match status" value="1"/>
</dbReference>
<feature type="coiled-coil region" evidence="8">
    <location>
        <begin position="431"/>
        <end position="545"/>
    </location>
</feature>
<dbReference type="PRINTS" id="PR00300">
    <property type="entry name" value="CLPPROTEASEA"/>
</dbReference>
<dbReference type="GO" id="GO:0051082">
    <property type="term" value="F:unfolded protein binding"/>
    <property type="evidence" value="ECO:0007669"/>
    <property type="project" value="TreeGrafter"/>
</dbReference>
<evidence type="ECO:0000256" key="3">
    <source>
        <dbReference type="ARBA" id="ARBA00022741"/>
    </source>
</evidence>
<evidence type="ECO:0000313" key="11">
    <source>
        <dbReference type="Proteomes" id="UP000034112"/>
    </source>
</evidence>
<dbReference type="Proteomes" id="UP000034112">
    <property type="component" value="Unassembled WGS sequence"/>
</dbReference>
<proteinExistence type="inferred from homology"/>
<dbReference type="InterPro" id="IPR003959">
    <property type="entry name" value="ATPase_AAA_core"/>
</dbReference>
<dbReference type="InterPro" id="IPR019489">
    <property type="entry name" value="Clp_ATPase_C"/>
</dbReference>
<dbReference type="Gene3D" id="1.10.1780.10">
    <property type="entry name" value="Clp, N-terminal domain"/>
    <property type="match status" value="1"/>
</dbReference>
<dbReference type="SMART" id="SM01086">
    <property type="entry name" value="ClpB_D2-small"/>
    <property type="match status" value="1"/>
</dbReference>
<dbReference type="GO" id="GO:0042026">
    <property type="term" value="P:protein refolding"/>
    <property type="evidence" value="ECO:0007669"/>
    <property type="project" value="TreeGrafter"/>
</dbReference>
<keyword evidence="3 7" id="KW-0547">Nucleotide-binding</keyword>
<gene>
    <name evidence="10" type="ORF">THAR02_09657</name>
</gene>
<dbReference type="FunFam" id="3.40.50.300:FF:000025">
    <property type="entry name" value="ATP-dependent Clp protease subunit"/>
    <property type="match status" value="1"/>
</dbReference>
<dbReference type="InterPro" id="IPR018368">
    <property type="entry name" value="ClpA/B_CS1"/>
</dbReference>
<dbReference type="PROSITE" id="PS51903">
    <property type="entry name" value="CLP_R"/>
    <property type="match status" value="1"/>
</dbReference>
<sequence>MTSRMDFTDRAQKAIEDAMSMAEQYGHSQLLPVHLAVSLLEPPIDQSKDQQNGPQNTTITLFRQAIERAHGDPQLLDRALKKNLVRLPSQDPPPDQVSLSPSFHAVLRKAQDLQKVQKDTYIAVDHLITALSEDVGIQACLKEGNIPKPKLLQEAVAAIRGTRRVDSKNADTEQENENLAKFTIDMTALARDKKIDPVIGREEEIRRVVRILSRRTKNNPVLIGEPGVGKTTVVEGLAQRIVNRDVPDNLKACKLLSLDVGALVAGSKFRGEFEERMKGVLKEVTESKEMIVLFVDEIHLLMGAGSSGEGGMDAANLLKPMLARGQLHCIGATTLAEYRKYVEKDAAFERRFQQVLVKEPTIPETISILRGLKSKYDSHHKVSILDSALVAAANLAARYLTSRRMPDSAIDLIDEAAAAVRVARESQPEIIDSLERKLRQLKIEIAALEKEHDEASQIRLQQAKKDAQNVEEELQPLREKYQNDIKRNDEIHQAKDKLEDLKKRLEDAINAGNHQRAADLKYGAILEQEALIKKLEEKKNAADVALNANGDTSVMVTDIVTADNINEIVARWTGIPVTRLRTSEKEKLIQMEKVLSKVVVGQKEAVQSVANAIRLQRSGLSNPNQPPSFLFCGPSGTGKTLLTKALAEFLFDDPKSMIRFDMSEYQERHALSRMIGAPPGYVGHDAGGQLTEALRRKPFSILLFDEVEKAAKEILTVLLQLMDDGRITDGQGRVIDCKNCIVVMTSNLGAEYLVRPGVKEGKVDANTRELVMSALRNYFLPEFLNRINSVVIFNRLTRKEIRKIVDLRITEIQKRLEDNGRKVHIQVSDEAKDYLGNAGYSPAYGARPLARLIEKEVLNRLAILILRNSIRDGETAHVELDDNKIVVLSNHPDSGTDDDDEDMYDEDDVEDVIGEDMDEDIYD</sequence>
<dbReference type="GO" id="GO:0070370">
    <property type="term" value="P:cellular heat acclimation"/>
    <property type="evidence" value="ECO:0007669"/>
    <property type="project" value="TreeGrafter"/>
</dbReference>
<keyword evidence="4 7" id="KW-0067">ATP-binding</keyword>
<dbReference type="CDD" id="cd00009">
    <property type="entry name" value="AAA"/>
    <property type="match status" value="1"/>
</dbReference>
<dbReference type="InterPro" id="IPR050130">
    <property type="entry name" value="ClpA_ClpB"/>
</dbReference>
<accession>A0A0F9ZYH5</accession>
<name>A0A0F9ZYH5_TRIHA</name>
<dbReference type="GO" id="GO:0005829">
    <property type="term" value="C:cytosol"/>
    <property type="evidence" value="ECO:0007669"/>
    <property type="project" value="TreeGrafter"/>
</dbReference>
<dbReference type="SUPFAM" id="SSF81923">
    <property type="entry name" value="Double Clp-N motif"/>
    <property type="match status" value="1"/>
</dbReference>
<dbReference type="AlphaFoldDB" id="A0A0F9ZYH5"/>
<comment type="caution">
    <text evidence="10">The sequence shown here is derived from an EMBL/GenBank/DDBJ whole genome shotgun (WGS) entry which is preliminary data.</text>
</comment>
<evidence type="ECO:0000256" key="6">
    <source>
        <dbReference type="PROSITE-ProRule" id="PRU01251"/>
    </source>
</evidence>
<dbReference type="OMA" id="ERMKAVM"/>
<dbReference type="Pfam" id="PF07724">
    <property type="entry name" value="AAA_2"/>
    <property type="match status" value="1"/>
</dbReference>
<dbReference type="PROSITE" id="PS00871">
    <property type="entry name" value="CLPAB_2"/>
    <property type="match status" value="1"/>
</dbReference>
<dbReference type="InterPro" id="IPR036628">
    <property type="entry name" value="Clp_N_dom_sf"/>
</dbReference>
<dbReference type="EMBL" id="JOKZ01000443">
    <property type="protein sequence ID" value="KKO98243.1"/>
    <property type="molecule type" value="Genomic_DNA"/>
</dbReference>
<dbReference type="OrthoDB" id="47330at2759"/>
<keyword evidence="8" id="KW-0175">Coiled coil</keyword>
<dbReference type="InterPro" id="IPR027417">
    <property type="entry name" value="P-loop_NTPase"/>
</dbReference>
<dbReference type="PANTHER" id="PTHR11638">
    <property type="entry name" value="ATP-DEPENDENT CLP PROTEASE"/>
    <property type="match status" value="1"/>
</dbReference>
<dbReference type="Pfam" id="PF00004">
    <property type="entry name" value="AAA"/>
    <property type="match status" value="1"/>
</dbReference>
<dbReference type="FunFam" id="3.40.50.300:FF:000120">
    <property type="entry name" value="ATP-dependent chaperone ClpB"/>
    <property type="match status" value="1"/>
</dbReference>
<evidence type="ECO:0000259" key="9">
    <source>
        <dbReference type="PROSITE" id="PS51903"/>
    </source>
</evidence>
<evidence type="ECO:0000256" key="7">
    <source>
        <dbReference type="RuleBase" id="RU004432"/>
    </source>
</evidence>
<dbReference type="Pfam" id="PF02861">
    <property type="entry name" value="Clp_N"/>
    <property type="match status" value="2"/>
</dbReference>
<evidence type="ECO:0000256" key="5">
    <source>
        <dbReference type="ARBA" id="ARBA00023186"/>
    </source>
</evidence>
<dbReference type="PROSITE" id="PS00870">
    <property type="entry name" value="CLPAB_1"/>
    <property type="match status" value="1"/>
</dbReference>
<evidence type="ECO:0000256" key="2">
    <source>
        <dbReference type="ARBA" id="ARBA00022737"/>
    </source>
</evidence>
<keyword evidence="5 7" id="KW-0143">Chaperone</keyword>
<dbReference type="SMART" id="SM00382">
    <property type="entry name" value="AAA"/>
    <property type="match status" value="2"/>
</dbReference>
<evidence type="ECO:0000256" key="1">
    <source>
        <dbReference type="ARBA" id="ARBA00008675"/>
    </source>
</evidence>
<dbReference type="InterPro" id="IPR001270">
    <property type="entry name" value="ClpA/B"/>
</dbReference>
<dbReference type="FunFam" id="3.40.50.300:FF:000010">
    <property type="entry name" value="Chaperone clpB 1, putative"/>
    <property type="match status" value="1"/>
</dbReference>
<evidence type="ECO:0000313" key="10">
    <source>
        <dbReference type="EMBL" id="KKO98243.1"/>
    </source>
</evidence>